<keyword evidence="9" id="KW-1185">Reference proteome</keyword>
<comment type="subcellular location">
    <subcellularLocation>
        <location evidence="1">Cell membrane</location>
        <topology evidence="1">Multi-pass membrane protein</topology>
    </subcellularLocation>
</comment>
<feature type="transmembrane region" description="Helical" evidence="6">
    <location>
        <begin position="12"/>
        <end position="30"/>
    </location>
</feature>
<gene>
    <name evidence="8" type="ORF">WCV65_13575</name>
</gene>
<evidence type="ECO:0000256" key="3">
    <source>
        <dbReference type="ARBA" id="ARBA00022692"/>
    </source>
</evidence>
<dbReference type="PANTHER" id="PTHR10010:SF46">
    <property type="entry name" value="SODIUM-DEPENDENT PHOSPHATE TRANSPORT PROTEIN 2B"/>
    <property type="match status" value="1"/>
</dbReference>
<dbReference type="NCBIfam" id="NF037997">
    <property type="entry name" value="Na_Pi_symport"/>
    <property type="match status" value="1"/>
</dbReference>
<name>A0ABZ2NCW5_9BACI</name>
<dbReference type="Gene3D" id="1.20.58.220">
    <property type="entry name" value="Phosphate transport system protein phou homolog 2, domain 2"/>
    <property type="match status" value="1"/>
</dbReference>
<sequence>MELDLQRVIFEFVGGLGIFLFGIKYMGEGLQRFAGNRLRDMLDRVTTNPVMAVLAGMAVTVFIQSSSGTTVIAVGLVSAGFMNLRQAVGVIMGANIGTTVTAFIIGFNVSEYSLPILAAGAILLYFIKNKKVHYAGQVVFGFGALFFGLELMGNGMKPLGTLSLFQDLTVGLSSNPLLGVLAGTILTGIVQSSSATIGILQELYGQNLINLHGTLPVMFGDNIGTTITAVLASIGASLAARRAAMAHVIFNLAGTSIFLIVLPLYTVFIESLETNLNLSPAMTIAFAHGTFNVTNALIQLPFIGALAWAASKIIPGEDPSIEYRTKHLDPLFIEQSSSIALGQAKEEVLRMGRFSVQGLKEANSYLKTNQQKHAQSAIQFEEVINNLDRKITDYLILISRNEMDENESAEHSVLIDTVRDIERVGDHFENIIELVDYKLSNKVKITDEAIKYLEEMFDLTVKTLEHAVQSLDDRDIGLANRVLEAEDRIDRMERTLRKKHIIRMNNGECSAQAGMVYVDIVSNLERIGDHCVNVAEAVLGYRK</sequence>
<evidence type="ECO:0000256" key="1">
    <source>
        <dbReference type="ARBA" id="ARBA00004651"/>
    </source>
</evidence>
<keyword evidence="2" id="KW-1003">Cell membrane</keyword>
<evidence type="ECO:0000259" key="7">
    <source>
        <dbReference type="Pfam" id="PF01895"/>
    </source>
</evidence>
<dbReference type="InterPro" id="IPR003841">
    <property type="entry name" value="Na/Pi_transpt"/>
</dbReference>
<dbReference type="Pfam" id="PF01895">
    <property type="entry name" value="PhoU"/>
    <property type="match status" value="2"/>
</dbReference>
<evidence type="ECO:0000256" key="5">
    <source>
        <dbReference type="ARBA" id="ARBA00023136"/>
    </source>
</evidence>
<feature type="transmembrane region" description="Helical" evidence="6">
    <location>
        <begin position="134"/>
        <end position="156"/>
    </location>
</feature>
<evidence type="ECO:0000256" key="6">
    <source>
        <dbReference type="SAM" id="Phobius"/>
    </source>
</evidence>
<dbReference type="Pfam" id="PF02690">
    <property type="entry name" value="Na_Pi_cotrans"/>
    <property type="match status" value="2"/>
</dbReference>
<protein>
    <submittedName>
        <fullName evidence="8">Na/Pi cotransporter family protein</fullName>
    </submittedName>
</protein>
<reference evidence="8 9" key="1">
    <citation type="submission" date="2024-02" db="EMBL/GenBank/DDBJ databases">
        <title>Seven novel Bacillus-like species.</title>
        <authorList>
            <person name="Liu G."/>
        </authorList>
    </citation>
    <scope>NUCLEOTIDE SEQUENCE [LARGE SCALE GENOMIC DNA]</scope>
    <source>
        <strain evidence="8 9">FJAT-52054</strain>
    </source>
</reference>
<feature type="domain" description="PhoU" evidence="7">
    <location>
        <begin position="348"/>
        <end position="435"/>
    </location>
</feature>
<dbReference type="RefSeq" id="WP_338777147.1">
    <property type="nucleotide sequence ID" value="NZ_CP147407.1"/>
</dbReference>
<feature type="transmembrane region" description="Helical" evidence="6">
    <location>
        <begin position="88"/>
        <end position="106"/>
    </location>
</feature>
<feature type="transmembrane region" description="Helical" evidence="6">
    <location>
        <begin position="112"/>
        <end position="127"/>
    </location>
</feature>
<dbReference type="Proteomes" id="UP001377337">
    <property type="component" value="Chromosome"/>
</dbReference>
<accession>A0ABZ2NCW5</accession>
<dbReference type="InterPro" id="IPR026022">
    <property type="entry name" value="PhoU_dom"/>
</dbReference>
<keyword evidence="3 6" id="KW-0812">Transmembrane</keyword>
<evidence type="ECO:0000256" key="2">
    <source>
        <dbReference type="ARBA" id="ARBA00022475"/>
    </source>
</evidence>
<evidence type="ECO:0000313" key="9">
    <source>
        <dbReference type="Proteomes" id="UP001377337"/>
    </source>
</evidence>
<evidence type="ECO:0000313" key="8">
    <source>
        <dbReference type="EMBL" id="WXB95592.1"/>
    </source>
</evidence>
<proteinExistence type="predicted"/>
<organism evidence="8 9">
    <name type="scientific">Metabacillus sediminis</name>
    <dbReference type="NCBI Taxonomy" id="3117746"/>
    <lineage>
        <taxon>Bacteria</taxon>
        <taxon>Bacillati</taxon>
        <taxon>Bacillota</taxon>
        <taxon>Bacilli</taxon>
        <taxon>Bacillales</taxon>
        <taxon>Bacillaceae</taxon>
        <taxon>Metabacillus</taxon>
    </lineage>
</organism>
<feature type="transmembrane region" description="Helical" evidence="6">
    <location>
        <begin position="50"/>
        <end position="76"/>
    </location>
</feature>
<keyword evidence="5 6" id="KW-0472">Membrane</keyword>
<dbReference type="InterPro" id="IPR004633">
    <property type="entry name" value="NaPi_cotrn-rel/YqeW-like"/>
</dbReference>
<feature type="domain" description="PhoU" evidence="7">
    <location>
        <begin position="453"/>
        <end position="538"/>
    </location>
</feature>
<dbReference type="EMBL" id="CP147407">
    <property type="protein sequence ID" value="WXB95592.1"/>
    <property type="molecule type" value="Genomic_DNA"/>
</dbReference>
<feature type="transmembrane region" description="Helical" evidence="6">
    <location>
        <begin position="248"/>
        <end position="268"/>
    </location>
</feature>
<dbReference type="SUPFAM" id="SSF109755">
    <property type="entry name" value="PhoU-like"/>
    <property type="match status" value="1"/>
</dbReference>
<dbReference type="NCBIfam" id="TIGR00704">
    <property type="entry name" value="NaPi_cotrn_rel"/>
    <property type="match status" value="1"/>
</dbReference>
<keyword evidence="4 6" id="KW-1133">Transmembrane helix</keyword>
<evidence type="ECO:0000256" key="4">
    <source>
        <dbReference type="ARBA" id="ARBA00022989"/>
    </source>
</evidence>
<dbReference type="InterPro" id="IPR038078">
    <property type="entry name" value="PhoU-like_sf"/>
</dbReference>
<dbReference type="PANTHER" id="PTHR10010">
    <property type="entry name" value="SOLUTE CARRIER FAMILY 34 SODIUM PHOSPHATE , MEMBER 2-RELATED"/>
    <property type="match status" value="1"/>
</dbReference>